<dbReference type="InterPro" id="IPR036236">
    <property type="entry name" value="Znf_C2H2_sf"/>
</dbReference>
<dbReference type="Pfam" id="PF00096">
    <property type="entry name" value="zf-C2H2"/>
    <property type="match status" value="1"/>
</dbReference>
<keyword evidence="6" id="KW-0539">Nucleus</keyword>
<keyword evidence="10" id="KW-1185">Reference proteome</keyword>
<feature type="domain" description="C2H2-type" evidence="8">
    <location>
        <begin position="1"/>
        <end position="24"/>
    </location>
</feature>
<keyword evidence="4 7" id="KW-0863">Zinc-finger</keyword>
<proteinExistence type="predicted"/>
<comment type="caution">
    <text evidence="9">The sequence shown here is derived from an EMBL/GenBank/DDBJ whole genome shotgun (WGS) entry which is preliminary data.</text>
</comment>
<dbReference type="PANTHER" id="PTHR24406">
    <property type="entry name" value="TRANSCRIPTIONAL REPRESSOR CTCFL-RELATED"/>
    <property type="match status" value="1"/>
</dbReference>
<keyword evidence="5" id="KW-0862">Zinc</keyword>
<feature type="domain" description="C2H2-type" evidence="8">
    <location>
        <begin position="101"/>
        <end position="128"/>
    </location>
</feature>
<dbReference type="InterPro" id="IPR050888">
    <property type="entry name" value="ZnF_C2H2-type_TF"/>
</dbReference>
<dbReference type="Gene3D" id="3.30.160.60">
    <property type="entry name" value="Classic Zinc Finger"/>
    <property type="match status" value="4"/>
</dbReference>
<organism evidence="9 10">
    <name type="scientific">Ranatra chinensis</name>
    <dbReference type="NCBI Taxonomy" id="642074"/>
    <lineage>
        <taxon>Eukaryota</taxon>
        <taxon>Metazoa</taxon>
        <taxon>Ecdysozoa</taxon>
        <taxon>Arthropoda</taxon>
        <taxon>Hexapoda</taxon>
        <taxon>Insecta</taxon>
        <taxon>Pterygota</taxon>
        <taxon>Neoptera</taxon>
        <taxon>Paraneoptera</taxon>
        <taxon>Hemiptera</taxon>
        <taxon>Heteroptera</taxon>
        <taxon>Panheteroptera</taxon>
        <taxon>Nepomorpha</taxon>
        <taxon>Nepidae</taxon>
        <taxon>Ranatrinae</taxon>
        <taxon>Ranatra</taxon>
    </lineage>
</organism>
<feature type="domain" description="C2H2-type" evidence="8">
    <location>
        <begin position="213"/>
        <end position="240"/>
    </location>
</feature>
<evidence type="ECO:0000259" key="8">
    <source>
        <dbReference type="PROSITE" id="PS50157"/>
    </source>
</evidence>
<evidence type="ECO:0000313" key="10">
    <source>
        <dbReference type="Proteomes" id="UP001558652"/>
    </source>
</evidence>
<reference evidence="9 10" key="1">
    <citation type="submission" date="2024-07" db="EMBL/GenBank/DDBJ databases">
        <title>Chromosome-level genome assembly of the water stick insect Ranatra chinensis (Heteroptera: Nepidae).</title>
        <authorList>
            <person name="Liu X."/>
        </authorList>
    </citation>
    <scope>NUCLEOTIDE SEQUENCE [LARGE SCALE GENOMIC DNA]</scope>
    <source>
        <strain evidence="9">Cailab_2021Rc</strain>
        <tissue evidence="9">Muscle</tissue>
    </source>
</reference>
<keyword evidence="2" id="KW-0479">Metal-binding</keyword>
<accession>A0ABD0YSG3</accession>
<evidence type="ECO:0000256" key="1">
    <source>
        <dbReference type="ARBA" id="ARBA00004123"/>
    </source>
</evidence>
<dbReference type="Pfam" id="PF13909">
    <property type="entry name" value="zf-H2C2_5"/>
    <property type="match status" value="2"/>
</dbReference>
<dbReference type="Proteomes" id="UP001558652">
    <property type="component" value="Unassembled WGS sequence"/>
</dbReference>
<dbReference type="GO" id="GO:0008270">
    <property type="term" value="F:zinc ion binding"/>
    <property type="evidence" value="ECO:0007669"/>
    <property type="project" value="UniProtKB-KW"/>
</dbReference>
<protein>
    <recommendedName>
        <fullName evidence="8">C2H2-type domain-containing protein</fullName>
    </recommendedName>
</protein>
<evidence type="ECO:0000256" key="4">
    <source>
        <dbReference type="ARBA" id="ARBA00022771"/>
    </source>
</evidence>
<dbReference type="SMART" id="SM00355">
    <property type="entry name" value="ZnF_C2H2"/>
    <property type="match status" value="6"/>
</dbReference>
<evidence type="ECO:0000256" key="3">
    <source>
        <dbReference type="ARBA" id="ARBA00022737"/>
    </source>
</evidence>
<evidence type="ECO:0000256" key="7">
    <source>
        <dbReference type="PROSITE-ProRule" id="PRU00042"/>
    </source>
</evidence>
<evidence type="ECO:0000256" key="6">
    <source>
        <dbReference type="ARBA" id="ARBA00023242"/>
    </source>
</evidence>
<dbReference type="AlphaFoldDB" id="A0ABD0YSG3"/>
<feature type="domain" description="C2H2-type" evidence="8">
    <location>
        <begin position="242"/>
        <end position="267"/>
    </location>
</feature>
<dbReference type="EMBL" id="JBFDAA010000009">
    <property type="protein sequence ID" value="KAL1129457.1"/>
    <property type="molecule type" value="Genomic_DNA"/>
</dbReference>
<evidence type="ECO:0000256" key="5">
    <source>
        <dbReference type="ARBA" id="ARBA00022833"/>
    </source>
</evidence>
<comment type="subcellular location">
    <subcellularLocation>
        <location evidence="1">Nucleus</location>
    </subcellularLocation>
</comment>
<dbReference type="GO" id="GO:0005634">
    <property type="term" value="C:nucleus"/>
    <property type="evidence" value="ECO:0007669"/>
    <property type="project" value="UniProtKB-SubCell"/>
</dbReference>
<keyword evidence="3" id="KW-0677">Repeat</keyword>
<gene>
    <name evidence="9" type="ORF">AAG570_013983</name>
</gene>
<dbReference type="InterPro" id="IPR013087">
    <property type="entry name" value="Znf_C2H2_type"/>
</dbReference>
<feature type="non-terminal residue" evidence="9">
    <location>
        <position position="1"/>
    </location>
</feature>
<name>A0ABD0YSG3_9HEMI</name>
<dbReference type="SUPFAM" id="SSF57667">
    <property type="entry name" value="beta-beta-alpha zinc fingers"/>
    <property type="match status" value="3"/>
</dbReference>
<sequence length="281" mass="33625">ECGKSYKLRTSLRNHKRYYCGKEPQFKCPYCEQRSHQKGHIKQHIAFKHGIFLDPWENSGDEDSEKNENLMMMMSTSSGDLQSLDGKQRSKGATRRAHGHFTCEQCSRTYIRKDSLQRHTLWECGKEPKFQCPFCPQKCKRKSHHLRHIQRQHKDMLDLIMRNHQKWECGKEPQFQCPYCNYRAKQKMHVARHIERMHKFLSGFHRLDLDKIHSCPTCGRLYKWKHSLKMHIKFECGKEPQFKCSFCNYRSKIKSNLKRHLYIRHNGYVLPDGSTLKHINS</sequence>
<dbReference type="PROSITE" id="PS50157">
    <property type="entry name" value="ZINC_FINGER_C2H2_2"/>
    <property type="match status" value="4"/>
</dbReference>
<evidence type="ECO:0000313" key="9">
    <source>
        <dbReference type="EMBL" id="KAL1129457.1"/>
    </source>
</evidence>
<evidence type="ECO:0000256" key="2">
    <source>
        <dbReference type="ARBA" id="ARBA00022723"/>
    </source>
</evidence>
<dbReference type="PROSITE" id="PS00028">
    <property type="entry name" value="ZINC_FINGER_C2H2_1"/>
    <property type="match status" value="1"/>
</dbReference>